<reference evidence="1 2" key="1">
    <citation type="submission" date="2022-01" db="EMBL/GenBank/DDBJ databases">
        <authorList>
            <person name="Xiong W."/>
            <person name="Schranz E."/>
        </authorList>
    </citation>
    <scope>NUCLEOTIDE SEQUENCE [LARGE SCALE GENOMIC DNA]</scope>
</reference>
<gene>
    <name evidence="1" type="ORF">LVIROSA_LOCUS36436</name>
</gene>
<organism evidence="1 2">
    <name type="scientific">Lactuca virosa</name>
    <dbReference type="NCBI Taxonomy" id="75947"/>
    <lineage>
        <taxon>Eukaryota</taxon>
        <taxon>Viridiplantae</taxon>
        <taxon>Streptophyta</taxon>
        <taxon>Embryophyta</taxon>
        <taxon>Tracheophyta</taxon>
        <taxon>Spermatophyta</taxon>
        <taxon>Magnoliopsida</taxon>
        <taxon>eudicotyledons</taxon>
        <taxon>Gunneridae</taxon>
        <taxon>Pentapetalae</taxon>
        <taxon>asterids</taxon>
        <taxon>campanulids</taxon>
        <taxon>Asterales</taxon>
        <taxon>Asteraceae</taxon>
        <taxon>Cichorioideae</taxon>
        <taxon>Cichorieae</taxon>
        <taxon>Lactucinae</taxon>
        <taxon>Lactuca</taxon>
    </lineage>
</organism>
<keyword evidence="2" id="KW-1185">Reference proteome</keyword>
<dbReference type="AlphaFoldDB" id="A0AAU9PL31"/>
<accession>A0AAU9PL31</accession>
<proteinExistence type="predicted"/>
<protein>
    <submittedName>
        <fullName evidence="1">Uncharacterized protein</fullName>
    </submittedName>
</protein>
<evidence type="ECO:0000313" key="1">
    <source>
        <dbReference type="EMBL" id="CAH1451055.1"/>
    </source>
</evidence>
<dbReference type="EMBL" id="CAKMRJ010005640">
    <property type="protein sequence ID" value="CAH1451055.1"/>
    <property type="molecule type" value="Genomic_DNA"/>
</dbReference>
<evidence type="ECO:0000313" key="2">
    <source>
        <dbReference type="Proteomes" id="UP001157418"/>
    </source>
</evidence>
<dbReference type="Proteomes" id="UP001157418">
    <property type="component" value="Unassembled WGS sequence"/>
</dbReference>
<comment type="caution">
    <text evidence="1">The sequence shown here is derived from an EMBL/GenBank/DDBJ whole genome shotgun (WGS) entry which is preliminary data.</text>
</comment>
<sequence length="70" mass="8161">MTFTTTTNHLNLILHLHFLSNQILDSWPSHLIFVFTTLQGMQFMENISIEEEVESGVRKRHESEKEGFIG</sequence>
<name>A0AAU9PL31_9ASTR</name>